<proteinExistence type="predicted"/>
<name>A0A0S3RJ62_PHAAN</name>
<dbReference type="Proteomes" id="UP000291084">
    <property type="component" value="Chromosome 3"/>
</dbReference>
<organism evidence="2 3">
    <name type="scientific">Vigna angularis var. angularis</name>
    <dbReference type="NCBI Taxonomy" id="157739"/>
    <lineage>
        <taxon>Eukaryota</taxon>
        <taxon>Viridiplantae</taxon>
        <taxon>Streptophyta</taxon>
        <taxon>Embryophyta</taxon>
        <taxon>Tracheophyta</taxon>
        <taxon>Spermatophyta</taxon>
        <taxon>Magnoliopsida</taxon>
        <taxon>eudicotyledons</taxon>
        <taxon>Gunneridae</taxon>
        <taxon>Pentapetalae</taxon>
        <taxon>rosids</taxon>
        <taxon>fabids</taxon>
        <taxon>Fabales</taxon>
        <taxon>Fabaceae</taxon>
        <taxon>Papilionoideae</taxon>
        <taxon>50 kb inversion clade</taxon>
        <taxon>NPAAA clade</taxon>
        <taxon>indigoferoid/millettioid clade</taxon>
        <taxon>Phaseoleae</taxon>
        <taxon>Vigna</taxon>
    </lineage>
</organism>
<evidence type="ECO:0000313" key="2">
    <source>
        <dbReference type="EMBL" id="BAT80509.1"/>
    </source>
</evidence>
<dbReference type="AlphaFoldDB" id="A0A0S3RJ62"/>
<evidence type="ECO:0000313" key="3">
    <source>
        <dbReference type="Proteomes" id="UP000291084"/>
    </source>
</evidence>
<sequence length="73" mass="8495">MIYIFLTFLSCITLQEYCITENIIKKCNLKLIKSFSTSSITHSYKVSQYSSFTSKFSTHARSKFSTHTVVFTY</sequence>
<evidence type="ECO:0008006" key="4">
    <source>
        <dbReference type="Google" id="ProtNLM"/>
    </source>
</evidence>
<feature type="signal peptide" evidence="1">
    <location>
        <begin position="1"/>
        <end position="20"/>
    </location>
</feature>
<gene>
    <name evidence="2" type="primary">Vigan.03G009800</name>
    <name evidence="2" type="ORF">VIGAN_03009800</name>
</gene>
<protein>
    <recommendedName>
        <fullName evidence="4">Secreted protein</fullName>
    </recommendedName>
</protein>
<keyword evidence="3" id="KW-1185">Reference proteome</keyword>
<reference evidence="2 3" key="1">
    <citation type="journal article" date="2015" name="Sci. Rep.">
        <title>The power of single molecule real-time sequencing technology in the de novo assembly of a eukaryotic genome.</title>
        <authorList>
            <person name="Sakai H."/>
            <person name="Naito K."/>
            <person name="Ogiso-Tanaka E."/>
            <person name="Takahashi Y."/>
            <person name="Iseki K."/>
            <person name="Muto C."/>
            <person name="Satou K."/>
            <person name="Teruya K."/>
            <person name="Shiroma A."/>
            <person name="Shimoji M."/>
            <person name="Hirano T."/>
            <person name="Itoh T."/>
            <person name="Kaga A."/>
            <person name="Tomooka N."/>
        </authorList>
    </citation>
    <scope>NUCLEOTIDE SEQUENCE [LARGE SCALE GENOMIC DNA]</scope>
    <source>
        <strain evidence="3">cv. Shumari</strain>
    </source>
</reference>
<evidence type="ECO:0000256" key="1">
    <source>
        <dbReference type="SAM" id="SignalP"/>
    </source>
</evidence>
<feature type="chain" id="PRO_5006617055" description="Secreted protein" evidence="1">
    <location>
        <begin position="21"/>
        <end position="73"/>
    </location>
</feature>
<dbReference type="EMBL" id="AP015036">
    <property type="protein sequence ID" value="BAT80509.1"/>
    <property type="molecule type" value="Genomic_DNA"/>
</dbReference>
<keyword evidence="1" id="KW-0732">Signal</keyword>
<accession>A0A0S3RJ62</accession>